<feature type="transmembrane region" description="Helical" evidence="1">
    <location>
        <begin position="98"/>
        <end position="124"/>
    </location>
</feature>
<feature type="transmembrane region" description="Helical" evidence="1">
    <location>
        <begin position="130"/>
        <end position="155"/>
    </location>
</feature>
<dbReference type="AlphaFoldDB" id="A0A388LQD7"/>
<proteinExistence type="predicted"/>
<dbReference type="EMBL" id="BFEA01000479">
    <property type="protein sequence ID" value="GBG84527.1"/>
    <property type="molecule type" value="Genomic_DNA"/>
</dbReference>
<sequence length="384" mass="36266">MHHRGCAAAVESVVEVTPFVDVAGGGTVRVVLARGNGVGHRILYAAVAVPVAHCAHLNDVATADSVGAALLHLAVAVVGVGAKLAPAAAPVEVDASSATALAAGVVAVVVMAVVAVAVAVAVAGAVELQVVVVAVLAAVVLSAEDAAVVAAVATVGRRAFAPAVVYADVDASSATVLASDVASDVDAVVVVVVVVVAGASAFDPVTFGPAVHYAGAVVASLAGLAGFALPDLGGAAAVWVGVTDEISSAAVVVVGAAAVGGDAQTLVGALRVVASVPALAIVGAVAAAFGARADPALHASGVVATAAPPVYDGEAPGHAGGAVAVATTVVVKAVVGGLQLRRHIQVACPPVWTAVPAGHARPGFAGDAAAVATAAVATAAGGQL</sequence>
<feature type="transmembrane region" description="Helical" evidence="1">
    <location>
        <begin position="66"/>
        <end position="86"/>
    </location>
</feature>
<evidence type="ECO:0000313" key="2">
    <source>
        <dbReference type="EMBL" id="GBG84527.1"/>
    </source>
</evidence>
<feature type="transmembrane region" description="Helical" evidence="1">
    <location>
        <begin position="210"/>
        <end position="229"/>
    </location>
</feature>
<organism evidence="2 3">
    <name type="scientific">Chara braunii</name>
    <name type="common">Braun's stonewort</name>
    <dbReference type="NCBI Taxonomy" id="69332"/>
    <lineage>
        <taxon>Eukaryota</taxon>
        <taxon>Viridiplantae</taxon>
        <taxon>Streptophyta</taxon>
        <taxon>Charophyceae</taxon>
        <taxon>Charales</taxon>
        <taxon>Characeae</taxon>
        <taxon>Chara</taxon>
    </lineage>
</organism>
<comment type="caution">
    <text evidence="2">The sequence shown here is derived from an EMBL/GenBank/DDBJ whole genome shotgun (WGS) entry which is preliminary data.</text>
</comment>
<feature type="transmembrane region" description="Helical" evidence="1">
    <location>
        <begin position="272"/>
        <end position="291"/>
    </location>
</feature>
<keyword evidence="3" id="KW-1185">Reference proteome</keyword>
<feature type="transmembrane region" description="Helical" evidence="1">
    <location>
        <begin position="236"/>
        <end position="260"/>
    </location>
</feature>
<name>A0A388LQD7_CHABU</name>
<feature type="transmembrane region" description="Helical" evidence="1">
    <location>
        <begin position="176"/>
        <end position="198"/>
    </location>
</feature>
<gene>
    <name evidence="2" type="ORF">CBR_g38809</name>
</gene>
<protein>
    <submittedName>
        <fullName evidence="2">Uncharacterized protein</fullName>
    </submittedName>
</protein>
<accession>A0A388LQD7</accession>
<evidence type="ECO:0000256" key="1">
    <source>
        <dbReference type="SAM" id="Phobius"/>
    </source>
</evidence>
<evidence type="ECO:0000313" key="3">
    <source>
        <dbReference type="Proteomes" id="UP000265515"/>
    </source>
</evidence>
<keyword evidence="1" id="KW-0472">Membrane</keyword>
<dbReference type="Gramene" id="GBG84527">
    <property type="protein sequence ID" value="GBG84527"/>
    <property type="gene ID" value="CBR_g38809"/>
</dbReference>
<reference evidence="2 3" key="1">
    <citation type="journal article" date="2018" name="Cell">
        <title>The Chara Genome: Secondary Complexity and Implications for Plant Terrestrialization.</title>
        <authorList>
            <person name="Nishiyama T."/>
            <person name="Sakayama H."/>
            <person name="Vries J.D."/>
            <person name="Buschmann H."/>
            <person name="Saint-Marcoux D."/>
            <person name="Ullrich K.K."/>
            <person name="Haas F.B."/>
            <person name="Vanderstraeten L."/>
            <person name="Becker D."/>
            <person name="Lang D."/>
            <person name="Vosolsobe S."/>
            <person name="Rombauts S."/>
            <person name="Wilhelmsson P.K.I."/>
            <person name="Janitza P."/>
            <person name="Kern R."/>
            <person name="Heyl A."/>
            <person name="Rumpler F."/>
            <person name="Villalobos L.I.A.C."/>
            <person name="Clay J.M."/>
            <person name="Skokan R."/>
            <person name="Toyoda A."/>
            <person name="Suzuki Y."/>
            <person name="Kagoshima H."/>
            <person name="Schijlen E."/>
            <person name="Tajeshwar N."/>
            <person name="Catarino B."/>
            <person name="Hetherington A.J."/>
            <person name="Saltykova A."/>
            <person name="Bonnot C."/>
            <person name="Breuninger H."/>
            <person name="Symeonidi A."/>
            <person name="Radhakrishnan G.V."/>
            <person name="Van Nieuwerburgh F."/>
            <person name="Deforce D."/>
            <person name="Chang C."/>
            <person name="Karol K.G."/>
            <person name="Hedrich R."/>
            <person name="Ulvskov P."/>
            <person name="Glockner G."/>
            <person name="Delwiche C.F."/>
            <person name="Petrasek J."/>
            <person name="Van de Peer Y."/>
            <person name="Friml J."/>
            <person name="Beilby M."/>
            <person name="Dolan L."/>
            <person name="Kohara Y."/>
            <person name="Sugano S."/>
            <person name="Fujiyama A."/>
            <person name="Delaux P.-M."/>
            <person name="Quint M."/>
            <person name="TheiBen G."/>
            <person name="Hagemann M."/>
            <person name="Harholt J."/>
            <person name="Dunand C."/>
            <person name="Zachgo S."/>
            <person name="Langdale J."/>
            <person name="Maumus F."/>
            <person name="Straeten D.V.D."/>
            <person name="Gould S.B."/>
            <person name="Rensing S.A."/>
        </authorList>
    </citation>
    <scope>NUCLEOTIDE SEQUENCE [LARGE SCALE GENOMIC DNA]</scope>
    <source>
        <strain evidence="2 3">S276</strain>
    </source>
</reference>
<keyword evidence="1" id="KW-1133">Transmembrane helix</keyword>
<keyword evidence="1" id="KW-0812">Transmembrane</keyword>
<dbReference type="Proteomes" id="UP000265515">
    <property type="component" value="Unassembled WGS sequence"/>
</dbReference>